<sequence length="95" mass="10776">MKISKIIFTIAIASTFLVSSCRDTKTEATDDHGHEHDADGGHMDEEDVEQEEFEVGKDSMEIKTEEHGHEHDTDGNHSNDSETHKHDDDSEHHDH</sequence>
<accession>A0A5C6YRB3</accession>
<dbReference type="Proteomes" id="UP000321945">
    <property type="component" value="Unassembled WGS sequence"/>
</dbReference>
<gene>
    <name evidence="2" type="ORF">ESV24_02485</name>
</gene>
<proteinExistence type="predicted"/>
<evidence type="ECO:0000313" key="2">
    <source>
        <dbReference type="EMBL" id="TXD70058.1"/>
    </source>
</evidence>
<comment type="caution">
    <text evidence="2">The sequence shown here is derived from an EMBL/GenBank/DDBJ whole genome shotgun (WGS) entry which is preliminary data.</text>
</comment>
<dbReference type="AlphaFoldDB" id="A0A5C6YRB3"/>
<organism evidence="2 3">
    <name type="scientific">Aequorivita lipolytica</name>
    <dbReference type="NCBI Taxonomy" id="153267"/>
    <lineage>
        <taxon>Bacteria</taxon>
        <taxon>Pseudomonadati</taxon>
        <taxon>Bacteroidota</taxon>
        <taxon>Flavobacteriia</taxon>
        <taxon>Flavobacteriales</taxon>
        <taxon>Flavobacteriaceae</taxon>
        <taxon>Aequorivita</taxon>
    </lineage>
</organism>
<reference evidence="2 3" key="1">
    <citation type="submission" date="2019-08" db="EMBL/GenBank/DDBJ databases">
        <title>Genome of Aequorivita lipolytica Y10-2 (type strain).</title>
        <authorList>
            <person name="Bowman J.P."/>
        </authorList>
    </citation>
    <scope>NUCLEOTIDE SEQUENCE [LARGE SCALE GENOMIC DNA]</scope>
    <source>
        <strain evidence="2 3">Y10-2</strain>
    </source>
</reference>
<evidence type="ECO:0000313" key="3">
    <source>
        <dbReference type="Proteomes" id="UP000321945"/>
    </source>
</evidence>
<evidence type="ECO:0000256" key="1">
    <source>
        <dbReference type="SAM" id="MobiDB-lite"/>
    </source>
</evidence>
<dbReference type="PROSITE" id="PS51257">
    <property type="entry name" value="PROKAR_LIPOPROTEIN"/>
    <property type="match status" value="1"/>
</dbReference>
<feature type="compositionally biased region" description="Acidic residues" evidence="1">
    <location>
        <begin position="44"/>
        <end position="53"/>
    </location>
</feature>
<protein>
    <submittedName>
        <fullName evidence="2">Uncharacterized protein</fullName>
    </submittedName>
</protein>
<feature type="compositionally biased region" description="Basic and acidic residues" evidence="1">
    <location>
        <begin position="22"/>
        <end position="43"/>
    </location>
</feature>
<dbReference type="EMBL" id="VORU01000002">
    <property type="protein sequence ID" value="TXD70058.1"/>
    <property type="molecule type" value="Genomic_DNA"/>
</dbReference>
<feature type="compositionally biased region" description="Basic and acidic residues" evidence="1">
    <location>
        <begin position="54"/>
        <end position="95"/>
    </location>
</feature>
<name>A0A5C6YRB3_9FLAO</name>
<keyword evidence="3" id="KW-1185">Reference proteome</keyword>
<dbReference type="RefSeq" id="WP_111815005.1">
    <property type="nucleotide sequence ID" value="NZ_CBCRZQ010000003.1"/>
</dbReference>
<feature type="region of interest" description="Disordered" evidence="1">
    <location>
        <begin position="19"/>
        <end position="95"/>
    </location>
</feature>